<dbReference type="AlphaFoldDB" id="A0A149R296"/>
<organism evidence="1 2">
    <name type="scientific">Gluconobacter potus</name>
    <dbReference type="NCBI Taxonomy" id="2724927"/>
    <lineage>
        <taxon>Bacteria</taxon>
        <taxon>Pseudomonadati</taxon>
        <taxon>Pseudomonadota</taxon>
        <taxon>Alphaproteobacteria</taxon>
        <taxon>Acetobacterales</taxon>
        <taxon>Acetobacteraceae</taxon>
        <taxon>Gluconobacter</taxon>
    </lineage>
</organism>
<dbReference type="RefSeq" id="WP_062493477.1">
    <property type="nucleotide sequence ID" value="NZ_LHZB01000049.1"/>
</dbReference>
<dbReference type="EMBL" id="LHZB01000049">
    <property type="protein sequence ID" value="KXV03672.1"/>
    <property type="molecule type" value="Genomic_DNA"/>
</dbReference>
<proteinExistence type="predicted"/>
<dbReference type="InterPro" id="IPR035093">
    <property type="entry name" value="RelE/ParE_toxin_dom_sf"/>
</dbReference>
<evidence type="ECO:0000313" key="1">
    <source>
        <dbReference type="EMBL" id="KXV03672.1"/>
    </source>
</evidence>
<name>A0A149R296_9PROT</name>
<accession>A0A149R296</accession>
<dbReference type="Proteomes" id="UP000075573">
    <property type="component" value="Unassembled WGS sequence"/>
</dbReference>
<dbReference type="Gene3D" id="3.30.2310.20">
    <property type="entry name" value="RelE-like"/>
    <property type="match status" value="1"/>
</dbReference>
<evidence type="ECO:0000313" key="2">
    <source>
        <dbReference type="Proteomes" id="UP000075573"/>
    </source>
</evidence>
<sequence>MDIDFRKRKLEKTFNAQSELLKAYGAPMAKAIMKRMAVLRAARDLGQVPVTPPERRHQLADDRDEQYAVDLAHPKRLIFEVNHDPIPRHEDGGIDLTKVTAITIVEVVDYH</sequence>
<protein>
    <recommendedName>
        <fullName evidence="3">Killer suppression protein HigA</fullName>
    </recommendedName>
</protein>
<gene>
    <name evidence="1" type="ORF">AD929_00495</name>
</gene>
<dbReference type="PATRIC" id="fig|442.7.peg.3596"/>
<evidence type="ECO:0008006" key="3">
    <source>
        <dbReference type="Google" id="ProtNLM"/>
    </source>
</evidence>
<dbReference type="SUPFAM" id="SSF143011">
    <property type="entry name" value="RelE-like"/>
    <property type="match status" value="1"/>
</dbReference>
<comment type="caution">
    <text evidence="1">The sequence shown here is derived from an EMBL/GenBank/DDBJ whole genome shotgun (WGS) entry which is preliminary data.</text>
</comment>
<reference evidence="1 2" key="1">
    <citation type="submission" date="2015-06" db="EMBL/GenBank/DDBJ databases">
        <title>Improved classification and identification of acetic acid bacteria using matrix-assisted laser desorption/ionization time-of-flight mass spectrometry; Gluconobacter nephelii and Gluconobacter uchimurae are later heterotypic synonyms of Gluconobacter japonicus and Gluconobacter oxydans, respectively.</title>
        <authorList>
            <person name="Li L."/>
            <person name="Cleenwerck I."/>
            <person name="De Vuyst L."/>
            <person name="Vandamme P."/>
        </authorList>
    </citation>
    <scope>NUCLEOTIDE SEQUENCE [LARGE SCALE GENOMIC DNA]</scope>
    <source>
        <strain evidence="1 2">LMG 1764</strain>
    </source>
</reference>